<evidence type="ECO:0000256" key="5">
    <source>
        <dbReference type="ARBA" id="ARBA00023239"/>
    </source>
</evidence>
<evidence type="ECO:0000256" key="6">
    <source>
        <dbReference type="ARBA" id="ARBA00048348"/>
    </source>
</evidence>
<dbReference type="SUPFAM" id="SSF53056">
    <property type="entry name" value="beta-carbonic anhydrase, cab"/>
    <property type="match status" value="1"/>
</dbReference>
<name>Q0BQV2_GRABC</name>
<dbReference type="CDD" id="cd00884">
    <property type="entry name" value="beta_CA_cladeB"/>
    <property type="match status" value="1"/>
</dbReference>
<evidence type="ECO:0000256" key="1">
    <source>
        <dbReference type="ARBA" id="ARBA00006217"/>
    </source>
</evidence>
<dbReference type="PANTHER" id="PTHR11002">
    <property type="entry name" value="CARBONIC ANHYDRASE"/>
    <property type="match status" value="1"/>
</dbReference>
<feature type="binding site" evidence="7">
    <location>
        <position position="171"/>
    </location>
    <ligand>
        <name>Zn(2+)</name>
        <dbReference type="ChEBI" id="CHEBI:29105"/>
    </ligand>
</feature>
<evidence type="ECO:0000256" key="7">
    <source>
        <dbReference type="PIRSR" id="PIRSR601765-1"/>
    </source>
</evidence>
<dbReference type="Pfam" id="PF00484">
    <property type="entry name" value="Pro_CA"/>
    <property type="match status" value="1"/>
</dbReference>
<feature type="binding site" evidence="7">
    <location>
        <position position="174"/>
    </location>
    <ligand>
        <name>Zn(2+)</name>
        <dbReference type="ChEBI" id="CHEBI:29105"/>
    </ligand>
</feature>
<dbReference type="SMART" id="SM00947">
    <property type="entry name" value="Pro_CA"/>
    <property type="match status" value="1"/>
</dbReference>
<gene>
    <name evidence="8" type="ordered locus">GbCGDNIH1_1902</name>
</gene>
<dbReference type="GO" id="GO:0004089">
    <property type="term" value="F:carbonate dehydratase activity"/>
    <property type="evidence" value="ECO:0007669"/>
    <property type="project" value="UniProtKB-EC"/>
</dbReference>
<evidence type="ECO:0000256" key="4">
    <source>
        <dbReference type="ARBA" id="ARBA00022833"/>
    </source>
</evidence>
<dbReference type="InterPro" id="IPR036874">
    <property type="entry name" value="Carbonic_anhydrase_sf"/>
</dbReference>
<comment type="cofactor">
    <cofactor evidence="7">
        <name>Zn(2+)</name>
        <dbReference type="ChEBI" id="CHEBI:29105"/>
    </cofactor>
    <text evidence="7">Binds 1 zinc ion per subunit.</text>
</comment>
<dbReference type="Proteomes" id="UP000001963">
    <property type="component" value="Chromosome"/>
</dbReference>
<evidence type="ECO:0000313" key="8">
    <source>
        <dbReference type="EMBL" id="ABI62800.2"/>
    </source>
</evidence>
<keyword evidence="4 7" id="KW-0862">Zinc</keyword>
<dbReference type="InterPro" id="IPR045066">
    <property type="entry name" value="Beta_CA_cladeB"/>
</dbReference>
<dbReference type="STRING" id="391165.GbCGDNIH1_1902"/>
<proteinExistence type="inferred from homology"/>
<keyword evidence="5 8" id="KW-0456">Lyase</keyword>
<keyword evidence="9" id="KW-1185">Reference proteome</keyword>
<evidence type="ECO:0000313" key="9">
    <source>
        <dbReference type="Proteomes" id="UP000001963"/>
    </source>
</evidence>
<dbReference type="KEGG" id="gbe:GbCGDNIH1_1902"/>
<organism evidence="8 9">
    <name type="scientific">Granulibacter bethesdensis (strain ATCC BAA-1260 / CGDNIH1)</name>
    <dbReference type="NCBI Taxonomy" id="391165"/>
    <lineage>
        <taxon>Bacteria</taxon>
        <taxon>Pseudomonadati</taxon>
        <taxon>Pseudomonadota</taxon>
        <taxon>Alphaproteobacteria</taxon>
        <taxon>Acetobacterales</taxon>
        <taxon>Acetobacteraceae</taxon>
        <taxon>Granulibacter</taxon>
    </lineage>
</organism>
<dbReference type="Gene3D" id="3.40.1050.10">
    <property type="entry name" value="Carbonic anhydrase"/>
    <property type="match status" value="1"/>
</dbReference>
<dbReference type="PROSITE" id="PS00704">
    <property type="entry name" value="PROK_CO2_ANHYDRASE_1"/>
    <property type="match status" value="1"/>
</dbReference>
<evidence type="ECO:0000256" key="3">
    <source>
        <dbReference type="ARBA" id="ARBA00022723"/>
    </source>
</evidence>
<dbReference type="EC" id="4.2.1.1" evidence="2"/>
<evidence type="ECO:0000256" key="2">
    <source>
        <dbReference type="ARBA" id="ARBA00012925"/>
    </source>
</evidence>
<comment type="similarity">
    <text evidence="1">Belongs to the beta-class carbonic anhydrase family.</text>
</comment>
<sequence>MADYRPKSCCRCIPPRPKINRPAEAFFQPAIFCHGLFATAKNPCAITQGRPGGRFLLRRIVQDSTGDRPMDTFISGMARFRGEVFPQNRALYEKLAREGQQPKALMISCADSRVIPEMIAQCGPGELFVSRNVGNIVPPYVDESSLTGEVGSAIEYAVAVLGVSDIVVCGHSDCGAMKAIMNPSALEPLPHVKSWLRHGCGDHQRLCEGLPSTETGGDPVRTLAMRNVALQLNNLRSYPVVREAVADGRLRLHGWVFNIESGGVYALDGETGRYHEVMDHRLPVAIHAANEDAASIIPMAAE</sequence>
<dbReference type="PROSITE" id="PS00705">
    <property type="entry name" value="PROK_CO2_ANHYDRASE_2"/>
    <property type="match status" value="1"/>
</dbReference>
<dbReference type="AlphaFoldDB" id="Q0BQV2"/>
<reference evidence="8 9" key="1">
    <citation type="journal article" date="2007" name="J. Bacteriol.">
        <title>Genome sequence analysis of the emerging human pathogenic acetic acid bacterium Granulibacter bethesdensis.</title>
        <authorList>
            <person name="Greenberg D.E."/>
            <person name="Porcella S.F."/>
            <person name="Zelazny A.M."/>
            <person name="Virtaneva K."/>
            <person name="Sturdevant D.E."/>
            <person name="Kupko J.J.III."/>
            <person name="Barbian K.D."/>
            <person name="Babar A."/>
            <person name="Dorward D.W."/>
            <person name="Holland S.M."/>
        </authorList>
    </citation>
    <scope>NUCLEOTIDE SEQUENCE [LARGE SCALE GENOMIC DNA]</scope>
    <source>
        <strain evidence="9">ATCC BAA-1260 / CGDNIH1</strain>
    </source>
</reference>
<protein>
    <recommendedName>
        <fullName evidence="2">carbonic anhydrase</fullName>
        <ecNumber evidence="2">4.2.1.1</ecNumber>
    </recommendedName>
</protein>
<dbReference type="EMBL" id="CP000394">
    <property type="protein sequence ID" value="ABI62800.2"/>
    <property type="molecule type" value="Genomic_DNA"/>
</dbReference>
<dbReference type="GO" id="GO:0015976">
    <property type="term" value="P:carbon utilization"/>
    <property type="evidence" value="ECO:0007669"/>
    <property type="project" value="InterPro"/>
</dbReference>
<accession>Q0BQV2</accession>
<keyword evidence="3 7" id="KW-0479">Metal-binding</keyword>
<feature type="binding site" evidence="7">
    <location>
        <position position="111"/>
    </location>
    <ligand>
        <name>Zn(2+)</name>
        <dbReference type="ChEBI" id="CHEBI:29105"/>
    </ligand>
</feature>
<dbReference type="InterPro" id="IPR015892">
    <property type="entry name" value="Carbonic_anhydrase_CS"/>
</dbReference>
<comment type="catalytic activity">
    <reaction evidence="6">
        <text>hydrogencarbonate + H(+) = CO2 + H2O</text>
        <dbReference type="Rhea" id="RHEA:10748"/>
        <dbReference type="ChEBI" id="CHEBI:15377"/>
        <dbReference type="ChEBI" id="CHEBI:15378"/>
        <dbReference type="ChEBI" id="CHEBI:16526"/>
        <dbReference type="ChEBI" id="CHEBI:17544"/>
        <dbReference type="EC" id="4.2.1.1"/>
    </reaction>
</comment>
<dbReference type="PANTHER" id="PTHR11002:SF76">
    <property type="entry name" value="CARBONIC ANHYDRASE"/>
    <property type="match status" value="1"/>
</dbReference>
<feature type="binding site" evidence="7">
    <location>
        <position position="109"/>
    </location>
    <ligand>
        <name>Zn(2+)</name>
        <dbReference type="ChEBI" id="CHEBI:29105"/>
    </ligand>
</feature>
<dbReference type="eggNOG" id="COG0288">
    <property type="taxonomic scope" value="Bacteria"/>
</dbReference>
<dbReference type="GO" id="GO:0008270">
    <property type="term" value="F:zinc ion binding"/>
    <property type="evidence" value="ECO:0007669"/>
    <property type="project" value="InterPro"/>
</dbReference>
<dbReference type="InterPro" id="IPR001765">
    <property type="entry name" value="Carbonic_anhydrase"/>
</dbReference>